<keyword evidence="7" id="KW-0406">Ion transport</keyword>
<feature type="site" description="Interaction with the cone snail toxin Con-ikot-ikot" evidence="14">
    <location>
        <position position="603"/>
    </location>
</feature>
<accession>A0A6P7FIH8</accession>
<keyword evidence="4" id="KW-1003">Cell membrane</keyword>
<dbReference type="GO" id="GO:0050906">
    <property type="term" value="P:detection of stimulus involved in sensory perception"/>
    <property type="evidence" value="ECO:0007669"/>
    <property type="project" value="UniProtKB-ARBA"/>
</dbReference>
<keyword evidence="5 16" id="KW-0812">Transmembrane</keyword>
<feature type="domain" description="Ionotropic glutamate receptor L-glutamate and glycine-binding" evidence="19">
    <location>
        <begin position="344"/>
        <end position="459"/>
    </location>
</feature>
<protein>
    <submittedName>
        <fullName evidence="20">Ionotropic receptor 93a isoform X2</fullName>
    </submittedName>
</protein>
<dbReference type="PANTHER" id="PTHR42643">
    <property type="entry name" value="IONOTROPIC RECEPTOR 20A-RELATED"/>
    <property type="match status" value="1"/>
</dbReference>
<proteinExistence type="inferred from homology"/>
<dbReference type="GO" id="GO:0015276">
    <property type="term" value="F:ligand-gated monoatomic ion channel activity"/>
    <property type="evidence" value="ECO:0007669"/>
    <property type="project" value="InterPro"/>
</dbReference>
<keyword evidence="9 20" id="KW-0675">Receptor</keyword>
<keyword evidence="8 16" id="KW-0472">Membrane</keyword>
<keyword evidence="17" id="KW-0732">Signal</keyword>
<dbReference type="Pfam" id="PF10613">
    <property type="entry name" value="Lig_chan-Glu_bd"/>
    <property type="match status" value="1"/>
</dbReference>
<evidence type="ECO:0000256" key="9">
    <source>
        <dbReference type="ARBA" id="ARBA00023170"/>
    </source>
</evidence>
<feature type="transmembrane region" description="Helical" evidence="16">
    <location>
        <begin position="506"/>
        <end position="526"/>
    </location>
</feature>
<evidence type="ECO:0000259" key="19">
    <source>
        <dbReference type="Pfam" id="PF10613"/>
    </source>
</evidence>
<dbReference type="PANTHER" id="PTHR42643:SF24">
    <property type="entry name" value="IONOTROPIC RECEPTOR 60A"/>
    <property type="match status" value="1"/>
</dbReference>
<dbReference type="Gene3D" id="3.40.190.10">
    <property type="entry name" value="Periplasmic binding protein-like II"/>
    <property type="match status" value="1"/>
</dbReference>
<dbReference type="GO" id="GO:0005886">
    <property type="term" value="C:plasma membrane"/>
    <property type="evidence" value="ECO:0007669"/>
    <property type="project" value="UniProtKB-SubCell"/>
</dbReference>
<keyword evidence="10" id="KW-0325">Glycoprotein</keyword>
<sequence>MGVGIYVWFSLFALVRYGVCESFPSLLTTNASIAIVIDREFLAEEYDQAKAEIDEFLVYAKREILKHGGVNVYFYSWTAINVRKDLTAIFSIASCYDTWKLFKTTEGEDLVHMAISEPDCPRLPPNTAMTIPLITSGEELPQIILDLRESNIYVWKTLVVIYDSTVNRDMITRVIKSITQSRNSNAKATGISLMKLDVSMSRSDLREVMSTINPKVLGNNYLVIASYYLVGIVMEHAKSLNLASTTNQWMYIISNTNRNFQDIQMFESLLKEGDNIAYLYNASFTTNKCVGGRKCHMEELFKSFTRALDLAIQEEFDTASQVSEEEWEAIRPVKSERRDFLLKNMKNPPWQILKFNSSGDVIEYSGLIFDVIFELSRNLNFTFRLEIVNKTDTGSSNSTSYDTNNDLTNKVPKILVDLIKNKTVALGACAVTVTDDMKLMVNFTRPITILTYTFLVSRPKELSRALLFISPFTMDTWLGLATAIVSMGPLLYFIHRHSPVYEYKGIAMKGGLASIQNCIWYMYGALLQQGGMHLPYADSARLLVGAWWLVVLIMATTYCGNLVAFLTFPKIDIPITTLEDLIAHKDTVSWSFREGSYLERELRASNEHRYRTIFEERSRHASTDDDAIIQNIEDGKHVYIDWKMKLQFIMKKQFMKTGRCDFVLGLEEFFDEKLSLVVAPESPYLPKINEEIKKLHQMGLIEKWLKDYLPKRDRCWKNRHLIEVNNHTVNLDDMQGSFFVLFMGFTASLLILLFEKLWNKHFGKHKQKTIQPFVT</sequence>
<feature type="transmembrane region" description="Helical" evidence="16">
    <location>
        <begin position="476"/>
        <end position="494"/>
    </location>
</feature>
<evidence type="ECO:0000256" key="5">
    <source>
        <dbReference type="ARBA" id="ARBA00022692"/>
    </source>
</evidence>
<evidence type="ECO:0000313" key="20">
    <source>
        <dbReference type="RefSeq" id="XP_028134767.1"/>
    </source>
</evidence>
<evidence type="ECO:0000256" key="12">
    <source>
        <dbReference type="ARBA" id="ARBA00023303"/>
    </source>
</evidence>
<dbReference type="InterPro" id="IPR052192">
    <property type="entry name" value="Insect_Ionotropic_Sensory_Rcpt"/>
</dbReference>
<feature type="domain" description="Ionotropic glutamate receptor C-terminal" evidence="18">
    <location>
        <begin position="474"/>
        <end position="745"/>
    </location>
</feature>
<reference evidence="20" key="1">
    <citation type="submission" date="2025-08" db="UniProtKB">
        <authorList>
            <consortium name="RefSeq"/>
        </authorList>
    </citation>
    <scope>IDENTIFICATION</scope>
    <source>
        <tissue evidence="20">Whole insect</tissue>
    </source>
</reference>
<feature type="chain" id="PRO_5027639863" evidence="17">
    <location>
        <begin position="21"/>
        <end position="775"/>
    </location>
</feature>
<dbReference type="InterPro" id="IPR001508">
    <property type="entry name" value="Iono_Glu_rcpt_met"/>
</dbReference>
<evidence type="ECO:0000256" key="10">
    <source>
        <dbReference type="ARBA" id="ARBA00023180"/>
    </source>
</evidence>
<dbReference type="RefSeq" id="XP_028134767.1">
    <property type="nucleotide sequence ID" value="XM_028278966.1"/>
</dbReference>
<evidence type="ECO:0000256" key="8">
    <source>
        <dbReference type="ARBA" id="ARBA00023136"/>
    </source>
</evidence>
<feature type="disulfide bond" evidence="15">
    <location>
        <begin position="660"/>
        <end position="715"/>
    </location>
</feature>
<feature type="transmembrane region" description="Helical" evidence="16">
    <location>
        <begin position="736"/>
        <end position="754"/>
    </location>
</feature>
<evidence type="ECO:0000256" key="2">
    <source>
        <dbReference type="ARBA" id="ARBA00008685"/>
    </source>
</evidence>
<evidence type="ECO:0000256" key="3">
    <source>
        <dbReference type="ARBA" id="ARBA00022448"/>
    </source>
</evidence>
<keyword evidence="6 16" id="KW-1133">Transmembrane helix</keyword>
<dbReference type="InterPro" id="IPR019594">
    <property type="entry name" value="Glu/Gly-bd"/>
</dbReference>
<keyword evidence="11" id="KW-1071">Ligand-gated ion channel</keyword>
<dbReference type="InterPro" id="IPR001320">
    <property type="entry name" value="Iontro_rcpt_C"/>
</dbReference>
<dbReference type="OrthoDB" id="5984008at2759"/>
<evidence type="ECO:0000256" key="17">
    <source>
        <dbReference type="SAM" id="SignalP"/>
    </source>
</evidence>
<dbReference type="AlphaFoldDB" id="A0A6P7FIH8"/>
<feature type="signal peptide" evidence="17">
    <location>
        <begin position="1"/>
        <end position="20"/>
    </location>
</feature>
<comment type="similarity">
    <text evidence="2">Belongs to the glutamate-gated ion channel (TC 1.A.10.1) family.</text>
</comment>
<dbReference type="FunFam" id="1.10.287.70:FF:000143">
    <property type="entry name" value="Probable glutamate receptor"/>
    <property type="match status" value="1"/>
</dbReference>
<gene>
    <name evidence="20" type="primary">LOC114329758</name>
</gene>
<evidence type="ECO:0000256" key="14">
    <source>
        <dbReference type="PIRSR" id="PIRSR601508-2"/>
    </source>
</evidence>
<evidence type="ECO:0000256" key="6">
    <source>
        <dbReference type="ARBA" id="ARBA00022989"/>
    </source>
</evidence>
<comment type="subcellular location">
    <subcellularLocation>
        <location evidence="1">Cell membrane</location>
        <topology evidence="1">Multi-pass membrane protein</topology>
    </subcellularLocation>
</comment>
<evidence type="ECO:0000256" key="16">
    <source>
        <dbReference type="SAM" id="Phobius"/>
    </source>
</evidence>
<dbReference type="Gene3D" id="1.10.287.70">
    <property type="match status" value="1"/>
</dbReference>
<keyword evidence="15" id="KW-1015">Disulfide bond</keyword>
<feature type="binding site" evidence="13">
    <location>
        <position position="432"/>
    </location>
    <ligand>
        <name>L-glutamate</name>
        <dbReference type="ChEBI" id="CHEBI:29985"/>
    </ligand>
</feature>
<organism evidence="20">
    <name type="scientific">Diabrotica virgifera virgifera</name>
    <name type="common">western corn rootworm</name>
    <dbReference type="NCBI Taxonomy" id="50390"/>
    <lineage>
        <taxon>Eukaryota</taxon>
        <taxon>Metazoa</taxon>
        <taxon>Ecdysozoa</taxon>
        <taxon>Arthropoda</taxon>
        <taxon>Hexapoda</taxon>
        <taxon>Insecta</taxon>
        <taxon>Pterygota</taxon>
        <taxon>Neoptera</taxon>
        <taxon>Endopterygota</taxon>
        <taxon>Coleoptera</taxon>
        <taxon>Polyphaga</taxon>
        <taxon>Cucujiformia</taxon>
        <taxon>Chrysomeloidea</taxon>
        <taxon>Chrysomelidae</taxon>
        <taxon>Galerucinae</taxon>
        <taxon>Diabroticina</taxon>
        <taxon>Diabroticites</taxon>
        <taxon>Diabrotica</taxon>
    </lineage>
</organism>
<dbReference type="SUPFAM" id="SSF53850">
    <property type="entry name" value="Periplasmic binding protein-like II"/>
    <property type="match status" value="1"/>
</dbReference>
<evidence type="ECO:0000256" key="13">
    <source>
        <dbReference type="PIRSR" id="PIRSR601508-1"/>
    </source>
</evidence>
<evidence type="ECO:0000256" key="1">
    <source>
        <dbReference type="ARBA" id="ARBA00004651"/>
    </source>
</evidence>
<dbReference type="PRINTS" id="PR00177">
    <property type="entry name" value="NMDARECEPTOR"/>
</dbReference>
<dbReference type="Pfam" id="PF00060">
    <property type="entry name" value="Lig_chan"/>
    <property type="match status" value="1"/>
</dbReference>
<evidence type="ECO:0000256" key="7">
    <source>
        <dbReference type="ARBA" id="ARBA00023065"/>
    </source>
</evidence>
<keyword evidence="3" id="KW-0813">Transport</keyword>
<evidence type="ECO:0000259" key="18">
    <source>
        <dbReference type="Pfam" id="PF00060"/>
    </source>
</evidence>
<name>A0A6P7FIH8_DIAVI</name>
<feature type="transmembrane region" description="Helical" evidence="16">
    <location>
        <begin position="546"/>
        <end position="568"/>
    </location>
</feature>
<evidence type="ECO:0000256" key="11">
    <source>
        <dbReference type="ARBA" id="ARBA00023286"/>
    </source>
</evidence>
<keyword evidence="12" id="KW-0407">Ion channel</keyword>
<evidence type="ECO:0000256" key="15">
    <source>
        <dbReference type="PIRSR" id="PIRSR601508-3"/>
    </source>
</evidence>
<dbReference type="GO" id="GO:0038023">
    <property type="term" value="F:signaling receptor activity"/>
    <property type="evidence" value="ECO:0007669"/>
    <property type="project" value="InterPro"/>
</dbReference>
<feature type="site" description="Interaction with the cone snail toxin Con-ikot-ikot" evidence="14">
    <location>
        <position position="694"/>
    </location>
</feature>
<feature type="site" description="Crucial to convey clamshell closure to channel opening" evidence="14">
    <location>
        <position position="575"/>
    </location>
</feature>
<evidence type="ECO:0000256" key="4">
    <source>
        <dbReference type="ARBA" id="ARBA00022475"/>
    </source>
</evidence>